<dbReference type="Pfam" id="PF14360">
    <property type="entry name" value="PAP2_C"/>
    <property type="match status" value="1"/>
</dbReference>
<keyword evidence="3" id="KW-0808">Transferase</keyword>
<dbReference type="GO" id="GO:0046513">
    <property type="term" value="P:ceramide biosynthetic process"/>
    <property type="evidence" value="ECO:0007669"/>
    <property type="project" value="TreeGrafter"/>
</dbReference>
<evidence type="ECO:0000256" key="10">
    <source>
        <dbReference type="SAM" id="Phobius"/>
    </source>
</evidence>
<feature type="transmembrane region" description="Helical" evidence="10">
    <location>
        <begin position="437"/>
        <end position="459"/>
    </location>
</feature>
<dbReference type="OMA" id="PAWWRWH"/>
<dbReference type="GO" id="GO:0033188">
    <property type="term" value="F:sphingomyelin synthase activity"/>
    <property type="evidence" value="ECO:0007669"/>
    <property type="project" value="TreeGrafter"/>
</dbReference>
<comment type="subcellular location">
    <subcellularLocation>
        <location evidence="1">Membrane</location>
        <topology evidence="1">Multi-pass membrane protein</topology>
    </subcellularLocation>
</comment>
<evidence type="ECO:0000256" key="2">
    <source>
        <dbReference type="ARBA" id="ARBA00005441"/>
    </source>
</evidence>
<dbReference type="OrthoDB" id="422827at2759"/>
<evidence type="ECO:0000256" key="8">
    <source>
        <dbReference type="ARBA" id="ARBA00023136"/>
    </source>
</evidence>
<comment type="similarity">
    <text evidence="2">Belongs to the sphingomyelin synthase family.</text>
</comment>
<dbReference type="GO" id="GO:0047493">
    <property type="term" value="F:ceramide cholinephosphotransferase activity"/>
    <property type="evidence" value="ECO:0007669"/>
    <property type="project" value="TreeGrafter"/>
</dbReference>
<feature type="transmembrane region" description="Helical" evidence="10">
    <location>
        <begin position="171"/>
        <end position="190"/>
    </location>
</feature>
<evidence type="ECO:0000313" key="12">
    <source>
        <dbReference type="EMBL" id="EEC73359.1"/>
    </source>
</evidence>
<feature type="transmembrane region" description="Helical" evidence="10">
    <location>
        <begin position="367"/>
        <end position="386"/>
    </location>
</feature>
<dbReference type="STRING" id="39946.B8AJC0"/>
<feature type="domain" description="Sphingomyelin synthase-like" evidence="11">
    <location>
        <begin position="311"/>
        <end position="378"/>
    </location>
</feature>
<accession>B8AJC0</accession>
<dbReference type="PANTHER" id="PTHR21290">
    <property type="entry name" value="SPHINGOMYELIN SYNTHETASE"/>
    <property type="match status" value="1"/>
</dbReference>
<feature type="transmembrane region" description="Helical" evidence="10">
    <location>
        <begin position="76"/>
        <end position="93"/>
    </location>
</feature>
<evidence type="ECO:0000256" key="7">
    <source>
        <dbReference type="ARBA" id="ARBA00023098"/>
    </source>
</evidence>
<evidence type="ECO:0000256" key="4">
    <source>
        <dbReference type="ARBA" id="ARBA00022692"/>
    </source>
</evidence>
<dbReference type="InterPro" id="IPR025749">
    <property type="entry name" value="Sphingomyelin_synth-like_dom"/>
</dbReference>
<evidence type="ECO:0000256" key="9">
    <source>
        <dbReference type="SAM" id="MobiDB-lite"/>
    </source>
</evidence>
<evidence type="ECO:0000256" key="5">
    <source>
        <dbReference type="ARBA" id="ARBA00022919"/>
    </source>
</evidence>
<dbReference type="GO" id="GO:0000139">
    <property type="term" value="C:Golgi membrane"/>
    <property type="evidence" value="ECO:0007669"/>
    <property type="project" value="TreeGrafter"/>
</dbReference>
<dbReference type="Proteomes" id="UP000007015">
    <property type="component" value="Chromosome 2"/>
</dbReference>
<sequence>MNPMIEEPSPPTRNSRPCRSPRQRGPRRHGLTGDPPPRARARGGLGLAAAAYVGVDYARRHLPPAWWRWHGRLQPALWGALALAAAARAPFYRRWDAELRAAPRFLAAMALMLAAFLCEAISVRFVSTVLGLQWHRSTAPLPDTGQWLLLALNEKLPQIVVDLLRAPIISLHHYLMLFIMLGFSALFDCIKGPGLGIAARYMFTMAVGRSLRTVTFLATILPSARPWCAEARYQIPDHPHPWAQKYYAPYASDPDAIRRVIQEDMPYAFVKEYPGEYRPSWGHMSFLVDILRPTVEEGSSWYHFLKKASGGCSDLMYSGHMLVAVLTAMAWTEAYGGWISVVIWFLVLHSAQREIRERHHYSVDCIVAIYVGILLWRMTGFIWSAIDNSRARRLAKLDKVQNRLFQAAKDSDMDEIRGLLNEVELAGQERKGFSQRVILSFSSAMIVFTLSCVLLAFTLTSDG</sequence>
<dbReference type="AlphaFoldDB" id="B8AJC0"/>
<feature type="transmembrane region" description="Helical" evidence="10">
    <location>
        <begin position="105"/>
        <end position="126"/>
    </location>
</feature>
<evidence type="ECO:0000256" key="1">
    <source>
        <dbReference type="ARBA" id="ARBA00004141"/>
    </source>
</evidence>
<evidence type="ECO:0000259" key="11">
    <source>
        <dbReference type="Pfam" id="PF14360"/>
    </source>
</evidence>
<dbReference type="InterPro" id="IPR045221">
    <property type="entry name" value="Sphingomyelin_synth-like"/>
</dbReference>
<keyword evidence="4 10" id="KW-0812">Transmembrane</keyword>
<dbReference type="GO" id="GO:0005886">
    <property type="term" value="C:plasma membrane"/>
    <property type="evidence" value="ECO:0007669"/>
    <property type="project" value="TreeGrafter"/>
</dbReference>
<dbReference type="HOGENOM" id="CLU_055733_0_0_1"/>
<feature type="region of interest" description="Disordered" evidence="9">
    <location>
        <begin position="1"/>
        <end position="40"/>
    </location>
</feature>
<feature type="compositionally biased region" description="Basic residues" evidence="9">
    <location>
        <begin position="19"/>
        <end position="30"/>
    </location>
</feature>
<dbReference type="Gramene" id="BGIOSGA006291-TA">
    <property type="protein sequence ID" value="BGIOSGA006291-PA"/>
    <property type="gene ID" value="BGIOSGA006291"/>
</dbReference>
<dbReference type="EMBL" id="CM000127">
    <property type="protein sequence ID" value="EEC73359.1"/>
    <property type="molecule type" value="Genomic_DNA"/>
</dbReference>
<dbReference type="GO" id="GO:0005789">
    <property type="term" value="C:endoplasmic reticulum membrane"/>
    <property type="evidence" value="ECO:0007669"/>
    <property type="project" value="TreeGrafter"/>
</dbReference>
<feature type="transmembrane region" description="Helical" evidence="10">
    <location>
        <begin position="322"/>
        <end position="347"/>
    </location>
</feature>
<dbReference type="PANTHER" id="PTHR21290:SF48">
    <property type="entry name" value="OS02G0543100 PROTEIN"/>
    <property type="match status" value="1"/>
</dbReference>
<keyword evidence="7" id="KW-0443">Lipid metabolism</keyword>
<keyword evidence="5" id="KW-0746">Sphingolipid metabolism</keyword>
<evidence type="ECO:0000256" key="6">
    <source>
        <dbReference type="ARBA" id="ARBA00022989"/>
    </source>
</evidence>
<gene>
    <name evidence="12" type="ORF">OsI_07583</name>
</gene>
<organism evidence="12 13">
    <name type="scientific">Oryza sativa subsp. indica</name>
    <name type="common">Rice</name>
    <dbReference type="NCBI Taxonomy" id="39946"/>
    <lineage>
        <taxon>Eukaryota</taxon>
        <taxon>Viridiplantae</taxon>
        <taxon>Streptophyta</taxon>
        <taxon>Embryophyta</taxon>
        <taxon>Tracheophyta</taxon>
        <taxon>Spermatophyta</taxon>
        <taxon>Magnoliopsida</taxon>
        <taxon>Liliopsida</taxon>
        <taxon>Poales</taxon>
        <taxon>Poaceae</taxon>
        <taxon>BOP clade</taxon>
        <taxon>Oryzoideae</taxon>
        <taxon>Oryzeae</taxon>
        <taxon>Oryzinae</taxon>
        <taxon>Oryza</taxon>
        <taxon>Oryza sativa</taxon>
    </lineage>
</organism>
<proteinExistence type="inferred from homology"/>
<name>B8AJC0_ORYSI</name>
<evidence type="ECO:0000256" key="3">
    <source>
        <dbReference type="ARBA" id="ARBA00022679"/>
    </source>
</evidence>
<reference evidence="12 13" key="1">
    <citation type="journal article" date="2005" name="PLoS Biol.">
        <title>The genomes of Oryza sativa: a history of duplications.</title>
        <authorList>
            <person name="Yu J."/>
            <person name="Wang J."/>
            <person name="Lin W."/>
            <person name="Li S."/>
            <person name="Li H."/>
            <person name="Zhou J."/>
            <person name="Ni P."/>
            <person name="Dong W."/>
            <person name="Hu S."/>
            <person name="Zeng C."/>
            <person name="Zhang J."/>
            <person name="Zhang Y."/>
            <person name="Li R."/>
            <person name="Xu Z."/>
            <person name="Li S."/>
            <person name="Li X."/>
            <person name="Zheng H."/>
            <person name="Cong L."/>
            <person name="Lin L."/>
            <person name="Yin J."/>
            <person name="Geng J."/>
            <person name="Li G."/>
            <person name="Shi J."/>
            <person name="Liu J."/>
            <person name="Lv H."/>
            <person name="Li J."/>
            <person name="Wang J."/>
            <person name="Deng Y."/>
            <person name="Ran L."/>
            <person name="Shi X."/>
            <person name="Wang X."/>
            <person name="Wu Q."/>
            <person name="Li C."/>
            <person name="Ren X."/>
            <person name="Wang J."/>
            <person name="Wang X."/>
            <person name="Li D."/>
            <person name="Liu D."/>
            <person name="Zhang X."/>
            <person name="Ji Z."/>
            <person name="Zhao W."/>
            <person name="Sun Y."/>
            <person name="Zhang Z."/>
            <person name="Bao J."/>
            <person name="Han Y."/>
            <person name="Dong L."/>
            <person name="Ji J."/>
            <person name="Chen P."/>
            <person name="Wu S."/>
            <person name="Liu J."/>
            <person name="Xiao Y."/>
            <person name="Bu D."/>
            <person name="Tan J."/>
            <person name="Yang L."/>
            <person name="Ye C."/>
            <person name="Zhang J."/>
            <person name="Xu J."/>
            <person name="Zhou Y."/>
            <person name="Yu Y."/>
            <person name="Zhang B."/>
            <person name="Zhuang S."/>
            <person name="Wei H."/>
            <person name="Liu B."/>
            <person name="Lei M."/>
            <person name="Yu H."/>
            <person name="Li Y."/>
            <person name="Xu H."/>
            <person name="Wei S."/>
            <person name="He X."/>
            <person name="Fang L."/>
            <person name="Zhang Z."/>
            <person name="Zhang Y."/>
            <person name="Huang X."/>
            <person name="Su Z."/>
            <person name="Tong W."/>
            <person name="Li J."/>
            <person name="Tong Z."/>
            <person name="Li S."/>
            <person name="Ye J."/>
            <person name="Wang L."/>
            <person name="Fang L."/>
            <person name="Lei T."/>
            <person name="Chen C."/>
            <person name="Chen H."/>
            <person name="Xu Z."/>
            <person name="Li H."/>
            <person name="Huang H."/>
            <person name="Zhang F."/>
            <person name="Xu H."/>
            <person name="Li N."/>
            <person name="Zhao C."/>
            <person name="Li S."/>
            <person name="Dong L."/>
            <person name="Huang Y."/>
            <person name="Li L."/>
            <person name="Xi Y."/>
            <person name="Qi Q."/>
            <person name="Li W."/>
            <person name="Zhang B."/>
            <person name="Hu W."/>
            <person name="Zhang Y."/>
            <person name="Tian X."/>
            <person name="Jiao Y."/>
            <person name="Liang X."/>
            <person name="Jin J."/>
            <person name="Gao L."/>
            <person name="Zheng W."/>
            <person name="Hao B."/>
            <person name="Liu S."/>
            <person name="Wang W."/>
            <person name="Yuan L."/>
            <person name="Cao M."/>
            <person name="McDermott J."/>
            <person name="Samudrala R."/>
            <person name="Wang J."/>
            <person name="Wong G.K."/>
            <person name="Yang H."/>
        </authorList>
    </citation>
    <scope>NUCLEOTIDE SEQUENCE [LARGE SCALE GENOMIC DNA]</scope>
    <source>
        <strain evidence="13">cv. 93-11</strain>
    </source>
</reference>
<keyword evidence="13" id="KW-1185">Reference proteome</keyword>
<keyword evidence="6 10" id="KW-1133">Transmembrane helix</keyword>
<protein>
    <recommendedName>
        <fullName evidence="11">Sphingomyelin synthase-like domain-containing protein</fullName>
    </recommendedName>
</protein>
<keyword evidence="8 10" id="KW-0472">Membrane</keyword>
<evidence type="ECO:0000313" key="13">
    <source>
        <dbReference type="Proteomes" id="UP000007015"/>
    </source>
</evidence>